<dbReference type="InterPro" id="IPR036249">
    <property type="entry name" value="Thioredoxin-like_sf"/>
</dbReference>
<dbReference type="STRING" id="1121865.OMW_02400"/>
<evidence type="ECO:0000313" key="5">
    <source>
        <dbReference type="Proteomes" id="UP000014113"/>
    </source>
</evidence>
<keyword evidence="2" id="KW-0676">Redox-active center</keyword>
<sequence length="118" mass="13682">MYTMYWYPKCTTCQKAKKYLEAHGIQVQTIDIKLTPPAAKQLKDWMTTGEFPIKRFFNTSGIKYRELNLKDQVPQFDINQAADLLATDGMLIKRPLLLKGDKLVAIGFKEEDYEKVCE</sequence>
<name>S0K0U4_9ENTE</name>
<evidence type="ECO:0000256" key="2">
    <source>
        <dbReference type="ARBA" id="ARBA00023284"/>
    </source>
</evidence>
<dbReference type="PROSITE" id="PS51353">
    <property type="entry name" value="ARSC"/>
    <property type="match status" value="1"/>
</dbReference>
<organism evidence="4 5">
    <name type="scientific">Enterococcus columbae DSM 7374 = ATCC 51263</name>
    <dbReference type="NCBI Taxonomy" id="1121865"/>
    <lineage>
        <taxon>Bacteria</taxon>
        <taxon>Bacillati</taxon>
        <taxon>Bacillota</taxon>
        <taxon>Bacilli</taxon>
        <taxon>Lactobacillales</taxon>
        <taxon>Enterococcaceae</taxon>
        <taxon>Enterococcus</taxon>
    </lineage>
</organism>
<accession>S0K0U4</accession>
<dbReference type="SUPFAM" id="SSF52833">
    <property type="entry name" value="Thioredoxin-like"/>
    <property type="match status" value="1"/>
</dbReference>
<dbReference type="Proteomes" id="UP000014113">
    <property type="component" value="Unassembled WGS sequence"/>
</dbReference>
<dbReference type="CDD" id="cd03036">
    <property type="entry name" value="ArsC_like"/>
    <property type="match status" value="1"/>
</dbReference>
<dbReference type="Gene3D" id="3.40.30.10">
    <property type="entry name" value="Glutaredoxin"/>
    <property type="match status" value="1"/>
</dbReference>
<dbReference type="NCBIfam" id="TIGR01617">
    <property type="entry name" value="arsC_related"/>
    <property type="match status" value="1"/>
</dbReference>
<evidence type="ECO:0008006" key="6">
    <source>
        <dbReference type="Google" id="ProtNLM"/>
    </source>
</evidence>
<dbReference type="PATRIC" id="fig|1121865.3.peg.2335"/>
<dbReference type="Pfam" id="PF03960">
    <property type="entry name" value="ArsC"/>
    <property type="match status" value="1"/>
</dbReference>
<gene>
    <name evidence="4" type="ORF">I568_01611</name>
</gene>
<dbReference type="AlphaFoldDB" id="S0K0U4"/>
<dbReference type="PANTHER" id="PTHR30041:SF8">
    <property type="entry name" value="PROTEIN YFFB"/>
    <property type="match status" value="1"/>
</dbReference>
<dbReference type="EMBL" id="ASWJ01000007">
    <property type="protein sequence ID" value="EOW83809.1"/>
    <property type="molecule type" value="Genomic_DNA"/>
</dbReference>
<reference evidence="4 5" key="1">
    <citation type="submission" date="2013-03" db="EMBL/GenBank/DDBJ databases">
        <title>The Genome Sequence of Enterococcus columbae ATCC_51263 (PacBio/Illumina hybrid assembly).</title>
        <authorList>
            <consortium name="The Broad Institute Genomics Platform"/>
            <consortium name="The Broad Institute Genome Sequencing Center for Infectious Disease"/>
            <person name="Earl A."/>
            <person name="Russ C."/>
            <person name="Gilmore M."/>
            <person name="Surin D."/>
            <person name="Walker B."/>
            <person name="Young S."/>
            <person name="Zeng Q."/>
            <person name="Gargeya S."/>
            <person name="Fitzgerald M."/>
            <person name="Haas B."/>
            <person name="Abouelleil A."/>
            <person name="Allen A.W."/>
            <person name="Alvarado L."/>
            <person name="Arachchi H.M."/>
            <person name="Berlin A.M."/>
            <person name="Chapman S.B."/>
            <person name="Gainer-Dewar J."/>
            <person name="Goldberg J."/>
            <person name="Griggs A."/>
            <person name="Gujja S."/>
            <person name="Hansen M."/>
            <person name="Howarth C."/>
            <person name="Imamovic A."/>
            <person name="Ireland A."/>
            <person name="Larimer J."/>
            <person name="McCowan C."/>
            <person name="Murphy C."/>
            <person name="Pearson M."/>
            <person name="Poon T.W."/>
            <person name="Priest M."/>
            <person name="Roberts A."/>
            <person name="Saif S."/>
            <person name="Shea T."/>
            <person name="Sisk P."/>
            <person name="Sykes S."/>
            <person name="Wortman J."/>
            <person name="Nusbaum C."/>
            <person name="Birren B."/>
        </authorList>
    </citation>
    <scope>NUCLEOTIDE SEQUENCE [LARGE SCALE GENOMIC DNA]</scope>
    <source>
        <strain evidence="4 5">ATCC 51263</strain>
    </source>
</reference>
<evidence type="ECO:0000256" key="3">
    <source>
        <dbReference type="PROSITE-ProRule" id="PRU01282"/>
    </source>
</evidence>
<comment type="caution">
    <text evidence="4">The sequence shown here is derived from an EMBL/GenBank/DDBJ whole genome shotgun (WGS) entry which is preliminary data.</text>
</comment>
<dbReference type="eggNOG" id="COG1393">
    <property type="taxonomic scope" value="Bacteria"/>
</dbReference>
<evidence type="ECO:0000256" key="1">
    <source>
        <dbReference type="ARBA" id="ARBA00023157"/>
    </source>
</evidence>
<keyword evidence="5" id="KW-1185">Reference proteome</keyword>
<dbReference type="PANTHER" id="PTHR30041">
    <property type="entry name" value="ARSENATE REDUCTASE"/>
    <property type="match status" value="1"/>
</dbReference>
<comment type="similarity">
    <text evidence="3">Belongs to the ArsC family.</text>
</comment>
<dbReference type="RefSeq" id="WP_016184481.1">
    <property type="nucleotide sequence ID" value="NZ_JXKI01000008.1"/>
</dbReference>
<evidence type="ECO:0000313" key="4">
    <source>
        <dbReference type="EMBL" id="EOW83809.1"/>
    </source>
</evidence>
<dbReference type="InterPro" id="IPR006660">
    <property type="entry name" value="Arsenate_reductase-like"/>
</dbReference>
<dbReference type="InterPro" id="IPR006504">
    <property type="entry name" value="Tscrpt_reg_Spx/MgsR"/>
</dbReference>
<keyword evidence="1" id="KW-1015">Disulfide bond</keyword>
<dbReference type="OrthoDB" id="9794155at2"/>
<protein>
    <recommendedName>
        <fullName evidence="6">Arsenate reductase ArsC</fullName>
    </recommendedName>
</protein>
<proteinExistence type="inferred from homology"/>